<dbReference type="EMBL" id="JAQQDW010000066">
    <property type="protein sequence ID" value="MFM0106910.1"/>
    <property type="molecule type" value="Genomic_DNA"/>
</dbReference>
<sequence>MSRGLFDELKVDMADGLHPLCERAAWLQFEPPWKAKSLGFGLKSRLFT</sequence>
<reference evidence="1 2" key="1">
    <citation type="journal article" date="2024" name="Chem. Sci.">
        <title>Discovery of megapolipeptins by genome mining of a Burkholderiales bacteria collection.</title>
        <authorList>
            <person name="Paulo B.S."/>
            <person name="Recchia M.J.J."/>
            <person name="Lee S."/>
            <person name="Fergusson C.H."/>
            <person name="Romanowski S.B."/>
            <person name="Hernandez A."/>
            <person name="Krull N."/>
            <person name="Liu D.Y."/>
            <person name="Cavanagh H."/>
            <person name="Bos A."/>
            <person name="Gray C.A."/>
            <person name="Murphy B.T."/>
            <person name="Linington R.G."/>
            <person name="Eustaquio A.S."/>
        </authorList>
    </citation>
    <scope>NUCLEOTIDE SEQUENCE [LARGE SCALE GENOMIC DNA]</scope>
    <source>
        <strain evidence="1 2">RL18-126-BIB-B</strain>
    </source>
</reference>
<evidence type="ECO:0000313" key="1">
    <source>
        <dbReference type="EMBL" id="MFM0106910.1"/>
    </source>
</evidence>
<comment type="caution">
    <text evidence="1">The sequence shown here is derived from an EMBL/GenBank/DDBJ whole genome shotgun (WGS) entry which is preliminary data.</text>
</comment>
<name>A0ACC7NHA2_9BURK</name>
<evidence type="ECO:0000313" key="2">
    <source>
        <dbReference type="Proteomes" id="UP001629235"/>
    </source>
</evidence>
<keyword evidence="2" id="KW-1185">Reference proteome</keyword>
<organism evidence="1 2">
    <name type="scientific">Paraburkholderia rhynchosiae</name>
    <dbReference type="NCBI Taxonomy" id="487049"/>
    <lineage>
        <taxon>Bacteria</taxon>
        <taxon>Pseudomonadati</taxon>
        <taxon>Pseudomonadota</taxon>
        <taxon>Betaproteobacteria</taxon>
        <taxon>Burkholderiales</taxon>
        <taxon>Burkholderiaceae</taxon>
        <taxon>Paraburkholderia</taxon>
    </lineage>
</organism>
<accession>A0ACC7NHA2</accession>
<proteinExistence type="predicted"/>
<gene>
    <name evidence="1" type="ORF">PQR01_26320</name>
</gene>
<protein>
    <submittedName>
        <fullName evidence="1">Uncharacterized protein</fullName>
    </submittedName>
</protein>
<dbReference type="Proteomes" id="UP001629235">
    <property type="component" value="Unassembled WGS sequence"/>
</dbReference>